<evidence type="ECO:0000256" key="1">
    <source>
        <dbReference type="SAM" id="MobiDB-lite"/>
    </source>
</evidence>
<keyword evidence="2" id="KW-0732">Signal</keyword>
<dbReference type="Proteomes" id="UP000694240">
    <property type="component" value="Chromosome 11"/>
</dbReference>
<accession>A0A8T1Z052</accession>
<feature type="chain" id="PRO_5035914136" evidence="2">
    <location>
        <begin position="27"/>
        <end position="89"/>
    </location>
</feature>
<reference evidence="3 4" key="1">
    <citation type="submission" date="2020-12" db="EMBL/GenBank/DDBJ databases">
        <title>Concerted genomic and epigenomic changes stabilize Arabidopsis allopolyploids.</title>
        <authorList>
            <person name="Chen Z."/>
        </authorList>
    </citation>
    <scope>NUCLEOTIDE SEQUENCE [LARGE SCALE GENOMIC DNA]</scope>
    <source>
        <strain evidence="3">Allo738</strain>
        <tissue evidence="3">Leaf</tissue>
    </source>
</reference>
<proteinExistence type="predicted"/>
<comment type="caution">
    <text evidence="3">The sequence shown here is derived from an EMBL/GenBank/DDBJ whole genome shotgun (WGS) entry which is preliminary data.</text>
</comment>
<feature type="signal peptide" evidence="2">
    <location>
        <begin position="1"/>
        <end position="26"/>
    </location>
</feature>
<keyword evidence="4" id="KW-1185">Reference proteome</keyword>
<feature type="compositionally biased region" description="Basic and acidic residues" evidence="1">
    <location>
        <begin position="28"/>
        <end position="41"/>
    </location>
</feature>
<protein>
    <submittedName>
        <fullName evidence="3">Uncharacterized protein</fullName>
    </submittedName>
</protein>
<dbReference type="AlphaFoldDB" id="A0A8T1Z052"/>
<sequence>MEKMVLSKVVLLALLLSLSCLWVAKASERSTRVSQEVRDTKTQQGGPCTDDNTCHKICPDCILAQCMFKQCVCSECFFPPSQPALRVKT</sequence>
<feature type="region of interest" description="Disordered" evidence="1">
    <location>
        <begin position="28"/>
        <end position="47"/>
    </location>
</feature>
<name>A0A8T1Z052_9BRAS</name>
<dbReference type="EMBL" id="JAEFBK010000011">
    <property type="protein sequence ID" value="KAG7551593.1"/>
    <property type="molecule type" value="Genomic_DNA"/>
</dbReference>
<gene>
    <name evidence="3" type="ORF">ISN45_Aa06g022620</name>
</gene>
<evidence type="ECO:0000313" key="3">
    <source>
        <dbReference type="EMBL" id="KAG7551593.1"/>
    </source>
</evidence>
<dbReference type="PROSITE" id="PS51257">
    <property type="entry name" value="PROKAR_LIPOPROTEIN"/>
    <property type="match status" value="1"/>
</dbReference>
<evidence type="ECO:0000256" key="2">
    <source>
        <dbReference type="SAM" id="SignalP"/>
    </source>
</evidence>
<evidence type="ECO:0000313" key="4">
    <source>
        <dbReference type="Proteomes" id="UP000694240"/>
    </source>
</evidence>
<organism evidence="3 4">
    <name type="scientific">Arabidopsis thaliana x Arabidopsis arenosa</name>
    <dbReference type="NCBI Taxonomy" id="1240361"/>
    <lineage>
        <taxon>Eukaryota</taxon>
        <taxon>Viridiplantae</taxon>
        <taxon>Streptophyta</taxon>
        <taxon>Embryophyta</taxon>
        <taxon>Tracheophyta</taxon>
        <taxon>Spermatophyta</taxon>
        <taxon>Magnoliopsida</taxon>
        <taxon>eudicotyledons</taxon>
        <taxon>Gunneridae</taxon>
        <taxon>Pentapetalae</taxon>
        <taxon>rosids</taxon>
        <taxon>malvids</taxon>
        <taxon>Brassicales</taxon>
        <taxon>Brassicaceae</taxon>
        <taxon>Camelineae</taxon>
        <taxon>Arabidopsis</taxon>
    </lineage>
</organism>